<dbReference type="EMBL" id="FWWV01000057">
    <property type="protein sequence ID" value="SMB89055.1"/>
    <property type="molecule type" value="Genomic_DNA"/>
</dbReference>
<gene>
    <name evidence="2" type="ORF">SAMN05660772_01276</name>
</gene>
<evidence type="ECO:0000313" key="2">
    <source>
        <dbReference type="EMBL" id="SMB89055.1"/>
    </source>
</evidence>
<keyword evidence="2" id="KW-0238">DNA-binding</keyword>
<reference evidence="3" key="1">
    <citation type="submission" date="2017-04" db="EMBL/GenBank/DDBJ databases">
        <authorList>
            <person name="Varghese N."/>
            <person name="Submissions S."/>
        </authorList>
    </citation>
    <scope>NUCLEOTIDE SEQUENCE [LARGE SCALE GENOMIC DNA]</scope>
    <source>
        <strain evidence="3">DSM 23072</strain>
    </source>
</reference>
<dbReference type="InterPro" id="IPR000835">
    <property type="entry name" value="HTH_MarR-typ"/>
</dbReference>
<keyword evidence="3" id="KW-1185">Reference proteome</keyword>
<dbReference type="STRING" id="1122938.SAMN05660772_01276"/>
<sequence length="153" mass="17635">MPQRSGLQQDIDVFFRNINSINGLYHQFAKQLGVSYSTLAVLYCLYLHRPCTQKNIGDNWWLPKQTVHNVCKEMLEKQWIEVVNMPDAPRGKYLNLTAAGLAYAEPIVGQIIALERRAFDSLDENERKQLVAFTGRYVRIIEDLLAQAYSEKT</sequence>
<dbReference type="SMART" id="SM00347">
    <property type="entry name" value="HTH_MARR"/>
    <property type="match status" value="1"/>
</dbReference>
<dbReference type="RefSeq" id="WP_084257899.1">
    <property type="nucleotide sequence ID" value="NZ_FWWV01000057.1"/>
</dbReference>
<proteinExistence type="predicted"/>
<dbReference type="Gene3D" id="1.10.10.10">
    <property type="entry name" value="Winged helix-like DNA-binding domain superfamily/Winged helix DNA-binding domain"/>
    <property type="match status" value="1"/>
</dbReference>
<dbReference type="InterPro" id="IPR036388">
    <property type="entry name" value="WH-like_DNA-bd_sf"/>
</dbReference>
<evidence type="ECO:0000313" key="3">
    <source>
        <dbReference type="Proteomes" id="UP000192408"/>
    </source>
</evidence>
<dbReference type="Proteomes" id="UP000192408">
    <property type="component" value="Unassembled WGS sequence"/>
</dbReference>
<protein>
    <submittedName>
        <fullName evidence="2">DNA-binding transcriptional regulator, MarR family</fullName>
    </submittedName>
</protein>
<organism evidence="2 3">
    <name type="scientific">Pasteurella testudinis DSM 23072</name>
    <dbReference type="NCBI Taxonomy" id="1122938"/>
    <lineage>
        <taxon>Bacteria</taxon>
        <taxon>Pseudomonadati</taxon>
        <taxon>Pseudomonadota</taxon>
        <taxon>Gammaproteobacteria</taxon>
        <taxon>Pasteurellales</taxon>
        <taxon>Pasteurellaceae</taxon>
        <taxon>Pasteurella</taxon>
    </lineage>
</organism>
<name>A0A1W1V6Z6_9PAST</name>
<dbReference type="AlphaFoldDB" id="A0A1W1V6Z6"/>
<dbReference type="SUPFAM" id="SSF46785">
    <property type="entry name" value="Winged helix' DNA-binding domain"/>
    <property type="match status" value="1"/>
</dbReference>
<accession>A0A1W1V6Z6</accession>
<evidence type="ECO:0000259" key="1">
    <source>
        <dbReference type="SMART" id="SM00347"/>
    </source>
</evidence>
<dbReference type="InterPro" id="IPR036390">
    <property type="entry name" value="WH_DNA-bd_sf"/>
</dbReference>
<feature type="domain" description="HTH marR-type" evidence="1">
    <location>
        <begin position="27"/>
        <end position="127"/>
    </location>
</feature>
<dbReference type="GO" id="GO:0003700">
    <property type="term" value="F:DNA-binding transcription factor activity"/>
    <property type="evidence" value="ECO:0007669"/>
    <property type="project" value="InterPro"/>
</dbReference>
<dbReference type="GO" id="GO:0003677">
    <property type="term" value="F:DNA binding"/>
    <property type="evidence" value="ECO:0007669"/>
    <property type="project" value="UniProtKB-KW"/>
</dbReference>